<dbReference type="HOGENOM" id="CLU_1508496_0_0_11"/>
<evidence type="ECO:0000313" key="4">
    <source>
        <dbReference type="Proteomes" id="UP000002484"/>
    </source>
</evidence>
<keyword evidence="4" id="KW-1185">Reference proteome</keyword>
<gene>
    <name evidence="3" type="ordered locus">FraEuI1c_5173</name>
</gene>
<dbReference type="Proteomes" id="UP000002484">
    <property type="component" value="Chromosome"/>
</dbReference>
<dbReference type="InterPro" id="IPR025326">
    <property type="entry name" value="DUF4232"/>
</dbReference>
<feature type="domain" description="DUF4232" evidence="2">
    <location>
        <begin position="47"/>
        <end position="176"/>
    </location>
</feature>
<dbReference type="Pfam" id="PF14016">
    <property type="entry name" value="DUF4232"/>
    <property type="match status" value="1"/>
</dbReference>
<evidence type="ECO:0000256" key="1">
    <source>
        <dbReference type="SAM" id="SignalP"/>
    </source>
</evidence>
<organism evidence="3 4">
    <name type="scientific">Pseudofrankia inefficax (strain DSM 45817 / CECT 9037 / DDB 130130 / EuI1c)</name>
    <name type="common">Frankia inefficax</name>
    <dbReference type="NCBI Taxonomy" id="298654"/>
    <lineage>
        <taxon>Bacteria</taxon>
        <taxon>Bacillati</taxon>
        <taxon>Actinomycetota</taxon>
        <taxon>Actinomycetes</taxon>
        <taxon>Frankiales</taxon>
        <taxon>Frankiaceae</taxon>
        <taxon>Pseudofrankia</taxon>
    </lineage>
</organism>
<evidence type="ECO:0000313" key="3">
    <source>
        <dbReference type="EMBL" id="ADP83162.1"/>
    </source>
</evidence>
<feature type="chain" id="PRO_5003172466" description="DUF4232 domain-containing protein" evidence="1">
    <location>
        <begin position="21"/>
        <end position="178"/>
    </location>
</feature>
<accession>E3J5S5</accession>
<dbReference type="AlphaFoldDB" id="E3J5S5"/>
<reference evidence="3 4" key="1">
    <citation type="submission" date="2010-10" db="EMBL/GenBank/DDBJ databases">
        <title>Complete sequence of Frankia sp. EuI1c.</title>
        <authorList>
            <consortium name="US DOE Joint Genome Institute"/>
            <person name="Lucas S."/>
            <person name="Copeland A."/>
            <person name="Lapidus A."/>
            <person name="Cheng J.-F."/>
            <person name="Bruce D."/>
            <person name="Goodwin L."/>
            <person name="Pitluck S."/>
            <person name="Chertkov O."/>
            <person name="Detter J.C."/>
            <person name="Han C."/>
            <person name="Tapia R."/>
            <person name="Land M."/>
            <person name="Hauser L."/>
            <person name="Jeffries C."/>
            <person name="Kyrpides N."/>
            <person name="Ivanova N."/>
            <person name="Mikhailova N."/>
            <person name="Beauchemin N."/>
            <person name="Sen A."/>
            <person name="Sur S.A."/>
            <person name="Gtari M."/>
            <person name="Wall L."/>
            <person name="Tisa L."/>
            <person name="Woyke T."/>
        </authorList>
    </citation>
    <scope>NUCLEOTIDE SEQUENCE [LARGE SCALE GENOMIC DNA]</scope>
    <source>
        <strain evidence="4">DSM 45817 / CECT 9037 / EuI1c</strain>
    </source>
</reference>
<feature type="signal peptide" evidence="1">
    <location>
        <begin position="1"/>
        <end position="20"/>
    </location>
</feature>
<dbReference type="KEGG" id="fri:FraEuI1c_5173"/>
<proteinExistence type="predicted"/>
<sequence length="178" mass="18074" precursor="true">MRRISQSVVAAALSAGVVCAAATGAAAGGPPAQHPVPEHRGIPCVALSPSVTETEGAAGSTYWTITYRNVGSRTCFVSGYPGVAFVDGHGHQLGATAARTGGPPKLVTLRPGGKATITLREVHAGLQVGCETAKTYRPAAGLRITAPRGGFPRYLSAKGTNACLNRSVQQLTVGPIMG</sequence>
<dbReference type="EMBL" id="CP002299">
    <property type="protein sequence ID" value="ADP83162.1"/>
    <property type="molecule type" value="Genomic_DNA"/>
</dbReference>
<name>E3J5S5_PSEI1</name>
<evidence type="ECO:0000259" key="2">
    <source>
        <dbReference type="Pfam" id="PF14016"/>
    </source>
</evidence>
<dbReference type="STRING" id="298654.FraEuI1c_5173"/>
<dbReference type="OrthoDB" id="3268346at2"/>
<dbReference type="InParanoid" id="E3J5S5"/>
<keyword evidence="1" id="KW-0732">Signal</keyword>
<dbReference type="RefSeq" id="WP_013426280.1">
    <property type="nucleotide sequence ID" value="NC_014666.1"/>
</dbReference>
<protein>
    <recommendedName>
        <fullName evidence="2">DUF4232 domain-containing protein</fullName>
    </recommendedName>
</protein>